<dbReference type="InterPro" id="IPR018244">
    <property type="entry name" value="Allrgn_V5/Tpx1_CS"/>
</dbReference>
<dbReference type="InterPro" id="IPR001283">
    <property type="entry name" value="CRISP-related"/>
</dbReference>
<dbReference type="PANTHER" id="PTHR10334">
    <property type="entry name" value="CYSTEINE-RICH SECRETORY PROTEIN-RELATED"/>
    <property type="match status" value="1"/>
</dbReference>
<reference evidence="2" key="2">
    <citation type="submission" date="2024-06" db="EMBL/GenBank/DDBJ databases">
        <authorList>
            <person name="Plum-Jensen L.E."/>
            <person name="Schramm A."/>
            <person name="Marshall I.P.G."/>
        </authorList>
    </citation>
    <scope>NUCLEOTIDE SEQUENCE</scope>
    <source>
        <strain evidence="2">Rat1</strain>
    </source>
</reference>
<dbReference type="SMART" id="SM00198">
    <property type="entry name" value="SCP"/>
    <property type="match status" value="1"/>
</dbReference>
<dbReference type="InterPro" id="IPR035940">
    <property type="entry name" value="CAP_sf"/>
</dbReference>
<evidence type="ECO:0000313" key="2">
    <source>
        <dbReference type="EMBL" id="XCN75029.1"/>
    </source>
</evidence>
<feature type="domain" description="SCP" evidence="1">
    <location>
        <begin position="31"/>
        <end position="172"/>
    </location>
</feature>
<reference evidence="2" key="1">
    <citation type="journal article" date="2024" name="Syst. Appl. Microbiol.">
        <title>First single-strain enrichments of Electrothrix cable bacteria, description of E. aestuarii sp. nov. and E. rattekaaiensis sp. nov., and proposal of a cable bacteria taxonomy following the rules of the SeqCode.</title>
        <authorList>
            <person name="Plum-Jensen L.E."/>
            <person name="Schramm A."/>
            <person name="Marshall I.P.G."/>
        </authorList>
    </citation>
    <scope>NUCLEOTIDE SEQUENCE</scope>
    <source>
        <strain evidence="2">Rat1</strain>
    </source>
</reference>
<dbReference type="SUPFAM" id="SSF55797">
    <property type="entry name" value="PR-1-like"/>
    <property type="match status" value="1"/>
</dbReference>
<organism evidence="2">
    <name type="scientific">Candidatus Electrothrix aestuarii</name>
    <dbReference type="NCBI Taxonomy" id="3062594"/>
    <lineage>
        <taxon>Bacteria</taxon>
        <taxon>Pseudomonadati</taxon>
        <taxon>Thermodesulfobacteriota</taxon>
        <taxon>Desulfobulbia</taxon>
        <taxon>Desulfobulbales</taxon>
        <taxon>Desulfobulbaceae</taxon>
        <taxon>Candidatus Electrothrix</taxon>
    </lineage>
</organism>
<name>A0AAU8M0I6_9BACT</name>
<dbReference type="KEGG" id="eaj:Q3M24_09935"/>
<protein>
    <submittedName>
        <fullName evidence="2">CAP domain-containing protein</fullName>
    </submittedName>
</protein>
<dbReference type="InterPro" id="IPR002413">
    <property type="entry name" value="V5_allergen-like"/>
</dbReference>
<gene>
    <name evidence="2" type="ORF">Q3M24_09935</name>
</gene>
<dbReference type="GO" id="GO:0005576">
    <property type="term" value="C:extracellular region"/>
    <property type="evidence" value="ECO:0007669"/>
    <property type="project" value="InterPro"/>
</dbReference>
<dbReference type="EMBL" id="CP159373">
    <property type="protein sequence ID" value="XCN75029.1"/>
    <property type="molecule type" value="Genomic_DNA"/>
</dbReference>
<sequence length="176" mass="19140">MSIQSRTVVMGTFCLLFAFTGGLSEARGNSVDSSAITAAHNQWRSKTRVPSLAWSTTLAANAQRWATQLAQSGCNMKHSTTSYGENIFWAGPLSYSNGTSKVQDITDQNVVDSWGDEIENYDYGSNSCHGVCGHYTQVVWKSTKEVGCGMAVCSDKGQIWVCQYNPPGNMAGQKPY</sequence>
<dbReference type="FunFam" id="3.40.33.10:FF:000004">
    <property type="entry name" value="CAP, cysteine-rich secretory protein, antigen 5"/>
    <property type="match status" value="1"/>
</dbReference>
<evidence type="ECO:0000259" key="1">
    <source>
        <dbReference type="SMART" id="SM00198"/>
    </source>
</evidence>
<dbReference type="InterPro" id="IPR014044">
    <property type="entry name" value="CAP_dom"/>
</dbReference>
<dbReference type="AlphaFoldDB" id="A0AAU8M0I6"/>
<accession>A0AAU8M0I6</accession>
<dbReference type="PRINTS" id="PR00838">
    <property type="entry name" value="V5ALLERGEN"/>
</dbReference>
<dbReference type="Gene3D" id="3.40.33.10">
    <property type="entry name" value="CAP"/>
    <property type="match status" value="1"/>
</dbReference>
<dbReference type="Pfam" id="PF00188">
    <property type="entry name" value="CAP"/>
    <property type="match status" value="1"/>
</dbReference>
<dbReference type="PROSITE" id="PS01009">
    <property type="entry name" value="CRISP_1"/>
    <property type="match status" value="1"/>
</dbReference>
<proteinExistence type="predicted"/>
<dbReference type="PRINTS" id="PR00837">
    <property type="entry name" value="V5TPXLIKE"/>
</dbReference>